<dbReference type="Proteomes" id="UP000885348">
    <property type="component" value="Unassembled WGS sequence"/>
</dbReference>
<protein>
    <recommendedName>
        <fullName evidence="1">Bbp19-like phage domain-containing protein</fullName>
    </recommendedName>
</protein>
<reference evidence="2" key="1">
    <citation type="submission" date="2018-09" db="EMBL/GenBank/DDBJ databases">
        <authorList>
            <person name="Ashton P.M."/>
            <person name="Dallman T."/>
            <person name="Nair S."/>
            <person name="De Pinna E."/>
            <person name="Peters T."/>
            <person name="Grant K."/>
        </authorList>
    </citation>
    <scope>NUCLEOTIDE SEQUENCE [LARGE SCALE GENOMIC DNA]</scope>
    <source>
        <strain evidence="2">598938</strain>
    </source>
</reference>
<feature type="domain" description="Bbp19-like phage" evidence="1">
    <location>
        <begin position="11"/>
        <end position="66"/>
    </location>
</feature>
<dbReference type="InterPro" id="IPR057447">
    <property type="entry name" value="Bbp19-like_phage"/>
</dbReference>
<comment type="caution">
    <text evidence="2">The sequence shown here is derived from an EMBL/GenBank/DDBJ whole genome shotgun (WGS) entry which is preliminary data.</text>
</comment>
<evidence type="ECO:0000259" key="1">
    <source>
        <dbReference type="Pfam" id="PF25181"/>
    </source>
</evidence>
<dbReference type="EMBL" id="RVVJ01000008">
    <property type="protein sequence ID" value="MML53460.1"/>
    <property type="molecule type" value="Genomic_DNA"/>
</dbReference>
<gene>
    <name evidence="2" type="ORF">D7N80_09070</name>
</gene>
<accession>A0A3R1AQ59</accession>
<organism evidence="2">
    <name type="scientific">Salmonella enterica I</name>
    <dbReference type="NCBI Taxonomy" id="59201"/>
    <lineage>
        <taxon>Bacteria</taxon>
        <taxon>Pseudomonadati</taxon>
        <taxon>Pseudomonadota</taxon>
        <taxon>Gammaproteobacteria</taxon>
        <taxon>Enterobacterales</taxon>
        <taxon>Enterobacteriaceae</taxon>
        <taxon>Salmonella</taxon>
    </lineage>
</organism>
<evidence type="ECO:0000313" key="2">
    <source>
        <dbReference type="EMBL" id="MML53460.1"/>
    </source>
</evidence>
<dbReference type="AlphaFoldDB" id="A0A3R1AQ59"/>
<name>A0A3R1AQ59_SALET</name>
<sequence>MTHKQVGPDDYKRLFEETAGGPEVLDEMVRRFGGRVYVRGGHEADRQTCFNAGQRAVLDFILLQIDKANGVTDDVEE</sequence>
<proteinExistence type="predicted"/>
<dbReference type="Pfam" id="PF25181">
    <property type="entry name" value="Phage_Bbp19"/>
    <property type="match status" value="1"/>
</dbReference>